<dbReference type="InterPro" id="IPR011032">
    <property type="entry name" value="GroES-like_sf"/>
</dbReference>
<dbReference type="InterPro" id="IPR036291">
    <property type="entry name" value="NAD(P)-bd_dom_sf"/>
</dbReference>
<dbReference type="InterPro" id="IPR020843">
    <property type="entry name" value="ER"/>
</dbReference>
<keyword evidence="1" id="KW-0521">NADP</keyword>
<dbReference type="PANTHER" id="PTHR44154">
    <property type="entry name" value="QUINONE OXIDOREDUCTASE"/>
    <property type="match status" value="1"/>
</dbReference>
<dbReference type="SUPFAM" id="SSF51735">
    <property type="entry name" value="NAD(P)-binding Rossmann-fold domains"/>
    <property type="match status" value="1"/>
</dbReference>
<evidence type="ECO:0000313" key="4">
    <source>
        <dbReference type="Proteomes" id="UP000199451"/>
    </source>
</evidence>
<dbReference type="GO" id="GO:0030554">
    <property type="term" value="F:adenyl nucleotide binding"/>
    <property type="evidence" value="ECO:0007669"/>
    <property type="project" value="UniProtKB-ARBA"/>
</dbReference>
<feature type="domain" description="Enoyl reductase (ER)" evidence="2">
    <location>
        <begin position="11"/>
        <end position="340"/>
    </location>
</feature>
<evidence type="ECO:0000256" key="1">
    <source>
        <dbReference type="ARBA" id="ARBA00022857"/>
    </source>
</evidence>
<dbReference type="Pfam" id="PF08240">
    <property type="entry name" value="ADH_N"/>
    <property type="match status" value="1"/>
</dbReference>
<organism evidence="3 4">
    <name type="scientific">Halogranum gelatinilyticum</name>
    <dbReference type="NCBI Taxonomy" id="660521"/>
    <lineage>
        <taxon>Archaea</taxon>
        <taxon>Methanobacteriati</taxon>
        <taxon>Methanobacteriota</taxon>
        <taxon>Stenosarchaea group</taxon>
        <taxon>Halobacteria</taxon>
        <taxon>Halobacteriales</taxon>
        <taxon>Haloferacaceae</taxon>
    </lineage>
</organism>
<dbReference type="STRING" id="660521.SAMN04487949_3476"/>
<dbReference type="Pfam" id="PF00107">
    <property type="entry name" value="ADH_zinc_N"/>
    <property type="match status" value="1"/>
</dbReference>
<sequence>MRAAHLTRLGSPEDAISLVDVETPEPGPEEVRLRVEACALNRLDVFARLGHPDEEDHFPKQTGGDVAGVVDAVGDDVTDWEPGDSAVVYPIVSCGDCEYCSMGEQTMCPSYEIVGESRPGGLAEYLVVPAAILDPIPDGVDFVTAAAYPVAFTTAWRMIVTAGGLRPGESALVLGASGGVGNAAARIAAFLGATVYATTSTAEKADVLSAIADEVIDYTAVPFDEAVADLTDGRGVDLVADHVGQETWQTSIDSLASGGRMVICGATSGANPDLDIRSVYQRHRRIIGAPMGNRQEFRTVSRLISAGDLKPCVDRTLPLDRIHEGHRALEDREVVGKVVIRPGE</sequence>
<proteinExistence type="predicted"/>
<name>A0A1G9YZL5_9EURY</name>
<evidence type="ECO:0000259" key="2">
    <source>
        <dbReference type="SMART" id="SM00829"/>
    </source>
</evidence>
<dbReference type="OrthoDB" id="8709at2157"/>
<dbReference type="InterPro" id="IPR013149">
    <property type="entry name" value="ADH-like_C"/>
</dbReference>
<dbReference type="Gene3D" id="3.90.180.10">
    <property type="entry name" value="Medium-chain alcohol dehydrogenases, catalytic domain"/>
    <property type="match status" value="1"/>
</dbReference>
<dbReference type="Proteomes" id="UP000199451">
    <property type="component" value="Unassembled WGS sequence"/>
</dbReference>
<dbReference type="SUPFAM" id="SSF50129">
    <property type="entry name" value="GroES-like"/>
    <property type="match status" value="1"/>
</dbReference>
<dbReference type="InterPro" id="IPR013154">
    <property type="entry name" value="ADH-like_N"/>
</dbReference>
<dbReference type="RefSeq" id="WP_089699527.1">
    <property type="nucleotide sequence ID" value="NZ_FNHL01000006.1"/>
</dbReference>
<dbReference type="PANTHER" id="PTHR44154:SF1">
    <property type="entry name" value="QUINONE OXIDOREDUCTASE"/>
    <property type="match status" value="1"/>
</dbReference>
<dbReference type="EMBL" id="FNHL01000006">
    <property type="protein sequence ID" value="SDN14500.1"/>
    <property type="molecule type" value="Genomic_DNA"/>
</dbReference>
<dbReference type="GO" id="GO:0044281">
    <property type="term" value="P:small molecule metabolic process"/>
    <property type="evidence" value="ECO:0007669"/>
    <property type="project" value="UniProtKB-ARBA"/>
</dbReference>
<gene>
    <name evidence="3" type="ORF">SAMN04487949_3476</name>
</gene>
<dbReference type="Gene3D" id="3.40.50.720">
    <property type="entry name" value="NAD(P)-binding Rossmann-like Domain"/>
    <property type="match status" value="1"/>
</dbReference>
<dbReference type="GO" id="GO:0043168">
    <property type="term" value="F:anion binding"/>
    <property type="evidence" value="ECO:0007669"/>
    <property type="project" value="UniProtKB-ARBA"/>
</dbReference>
<keyword evidence="4" id="KW-1185">Reference proteome</keyword>
<dbReference type="GO" id="GO:0016616">
    <property type="term" value="F:oxidoreductase activity, acting on the CH-OH group of donors, NAD or NADP as acceptor"/>
    <property type="evidence" value="ECO:0007669"/>
    <property type="project" value="UniProtKB-ARBA"/>
</dbReference>
<dbReference type="SMART" id="SM00829">
    <property type="entry name" value="PKS_ER"/>
    <property type="match status" value="1"/>
</dbReference>
<protein>
    <submittedName>
        <fullName evidence="3">NADPH2:quinone reductase</fullName>
    </submittedName>
</protein>
<dbReference type="InterPro" id="IPR051603">
    <property type="entry name" value="Zinc-ADH_QOR/CCCR"/>
</dbReference>
<evidence type="ECO:0000313" key="3">
    <source>
        <dbReference type="EMBL" id="SDN14500.1"/>
    </source>
</evidence>
<reference evidence="4" key="1">
    <citation type="submission" date="2016-10" db="EMBL/GenBank/DDBJ databases">
        <authorList>
            <person name="Varghese N."/>
            <person name="Submissions S."/>
        </authorList>
    </citation>
    <scope>NUCLEOTIDE SEQUENCE [LARGE SCALE GENOMIC DNA]</scope>
    <source>
        <strain evidence="4">CGMCC 1.10119</strain>
    </source>
</reference>
<dbReference type="AlphaFoldDB" id="A0A1G9YZL5"/>
<accession>A0A1G9YZL5</accession>